<organism evidence="8 9">
    <name type="scientific">Rhizodiscina lignyota</name>
    <dbReference type="NCBI Taxonomy" id="1504668"/>
    <lineage>
        <taxon>Eukaryota</taxon>
        <taxon>Fungi</taxon>
        <taxon>Dikarya</taxon>
        <taxon>Ascomycota</taxon>
        <taxon>Pezizomycotina</taxon>
        <taxon>Dothideomycetes</taxon>
        <taxon>Pleosporomycetidae</taxon>
        <taxon>Aulographales</taxon>
        <taxon>Rhizodiscinaceae</taxon>
        <taxon>Rhizodiscina</taxon>
    </lineage>
</organism>
<dbReference type="GO" id="GO:0046872">
    <property type="term" value="F:metal ion binding"/>
    <property type="evidence" value="ECO:0007669"/>
    <property type="project" value="UniProtKB-KW"/>
</dbReference>
<evidence type="ECO:0000256" key="6">
    <source>
        <dbReference type="ARBA" id="ARBA00023163"/>
    </source>
</evidence>
<keyword evidence="4" id="KW-0805">Transcription regulation</keyword>
<keyword evidence="5" id="KW-0238">DNA-binding</keyword>
<evidence type="ECO:0000313" key="8">
    <source>
        <dbReference type="EMBL" id="KAF2098421.1"/>
    </source>
</evidence>
<dbReference type="PANTHER" id="PTHR31845:SF34">
    <property type="entry name" value="TRANSCRIPTIONAL ACTIVATOR OF PROTEASES PRTT"/>
    <property type="match status" value="1"/>
</dbReference>
<keyword evidence="7" id="KW-0539">Nucleus</keyword>
<protein>
    <recommendedName>
        <fullName evidence="10">Transcription factor domain-containing protein</fullName>
    </recommendedName>
</protein>
<evidence type="ECO:0000256" key="3">
    <source>
        <dbReference type="ARBA" id="ARBA00022833"/>
    </source>
</evidence>
<dbReference type="InterPro" id="IPR051089">
    <property type="entry name" value="prtT"/>
</dbReference>
<dbReference type="GO" id="GO:0000976">
    <property type="term" value="F:transcription cis-regulatory region binding"/>
    <property type="evidence" value="ECO:0007669"/>
    <property type="project" value="TreeGrafter"/>
</dbReference>
<comment type="subcellular location">
    <subcellularLocation>
        <location evidence="1">Nucleus</location>
    </subcellularLocation>
</comment>
<sequence>MFDSGIAGSFQAPVILLRDVASEVGLSPDDRRIEKFSRNQERRDILSSGLLKTEEAIPLIALFQEHYGRWVSFDTATRPEMLLHQLRSSPLLLAACCLIAIRHTNMELAGRLADPLFQEVKSLLTGTILSVPQSVEFFQASVVLSFWSTTIGQSPLSLDSWLLSGFALQHGFASAVFSLSAEGTIGGRPKSKGELDRLCIWNHLCLSHLHYCVGTRRTAVLQRSHVDRCRWILDSDHATNFECRIIAEIYLYWTIYEHCYSYPVDLPKIQAALRAWKLDWEYLFEQPRTQFLQMGLHFAHLVAYDHSLKSRSAAVRESLLSEMVRLSVHIISMAMETADDRTRHLSDHIYHMITFAAVTICRLLHMYESQLTASNDLAELDKTVLTLATWLHSIGPPCHVAHTFGDVVAAFHKKLRPSAQPTSPTLSYQEADPVIDVDFASLFPDLFGTNLLGGTTPELLPDWDPNFG</sequence>
<keyword evidence="6" id="KW-0804">Transcription</keyword>
<dbReference type="EMBL" id="ML978126">
    <property type="protein sequence ID" value="KAF2098421.1"/>
    <property type="molecule type" value="Genomic_DNA"/>
</dbReference>
<evidence type="ECO:0000256" key="1">
    <source>
        <dbReference type="ARBA" id="ARBA00004123"/>
    </source>
</evidence>
<dbReference type="AlphaFoldDB" id="A0A9P4IAR9"/>
<dbReference type="GO" id="GO:0000981">
    <property type="term" value="F:DNA-binding transcription factor activity, RNA polymerase II-specific"/>
    <property type="evidence" value="ECO:0007669"/>
    <property type="project" value="TreeGrafter"/>
</dbReference>
<reference evidence="8" key="1">
    <citation type="journal article" date="2020" name="Stud. Mycol.">
        <title>101 Dothideomycetes genomes: a test case for predicting lifestyles and emergence of pathogens.</title>
        <authorList>
            <person name="Haridas S."/>
            <person name="Albert R."/>
            <person name="Binder M."/>
            <person name="Bloem J."/>
            <person name="Labutti K."/>
            <person name="Salamov A."/>
            <person name="Andreopoulos B."/>
            <person name="Baker S."/>
            <person name="Barry K."/>
            <person name="Bills G."/>
            <person name="Bluhm B."/>
            <person name="Cannon C."/>
            <person name="Castanera R."/>
            <person name="Culley D."/>
            <person name="Daum C."/>
            <person name="Ezra D."/>
            <person name="Gonzalez J."/>
            <person name="Henrissat B."/>
            <person name="Kuo A."/>
            <person name="Liang C."/>
            <person name="Lipzen A."/>
            <person name="Lutzoni F."/>
            <person name="Magnuson J."/>
            <person name="Mondo S."/>
            <person name="Nolan M."/>
            <person name="Ohm R."/>
            <person name="Pangilinan J."/>
            <person name="Park H.-J."/>
            <person name="Ramirez L."/>
            <person name="Alfaro M."/>
            <person name="Sun H."/>
            <person name="Tritt A."/>
            <person name="Yoshinaga Y."/>
            <person name="Zwiers L.-H."/>
            <person name="Turgeon B."/>
            <person name="Goodwin S."/>
            <person name="Spatafora J."/>
            <person name="Crous P."/>
            <person name="Grigoriev I."/>
        </authorList>
    </citation>
    <scope>NUCLEOTIDE SEQUENCE</scope>
    <source>
        <strain evidence="8">CBS 133067</strain>
    </source>
</reference>
<evidence type="ECO:0000256" key="2">
    <source>
        <dbReference type="ARBA" id="ARBA00022723"/>
    </source>
</evidence>
<keyword evidence="2" id="KW-0479">Metal-binding</keyword>
<dbReference type="PANTHER" id="PTHR31845">
    <property type="entry name" value="FINGER DOMAIN PROTEIN, PUTATIVE-RELATED"/>
    <property type="match status" value="1"/>
</dbReference>
<dbReference type="OrthoDB" id="2595934at2759"/>
<evidence type="ECO:0000256" key="4">
    <source>
        <dbReference type="ARBA" id="ARBA00023015"/>
    </source>
</evidence>
<evidence type="ECO:0000313" key="9">
    <source>
        <dbReference type="Proteomes" id="UP000799772"/>
    </source>
</evidence>
<evidence type="ECO:0000256" key="7">
    <source>
        <dbReference type="ARBA" id="ARBA00023242"/>
    </source>
</evidence>
<keyword evidence="9" id="KW-1185">Reference proteome</keyword>
<name>A0A9P4IAR9_9PEZI</name>
<evidence type="ECO:0008006" key="10">
    <source>
        <dbReference type="Google" id="ProtNLM"/>
    </source>
</evidence>
<accession>A0A9P4IAR9</accession>
<proteinExistence type="predicted"/>
<gene>
    <name evidence="8" type="ORF">NA57DRAFT_75668</name>
</gene>
<dbReference type="GO" id="GO:0005634">
    <property type="term" value="C:nucleus"/>
    <property type="evidence" value="ECO:0007669"/>
    <property type="project" value="UniProtKB-SubCell"/>
</dbReference>
<comment type="caution">
    <text evidence="8">The sequence shown here is derived from an EMBL/GenBank/DDBJ whole genome shotgun (WGS) entry which is preliminary data.</text>
</comment>
<dbReference type="Proteomes" id="UP000799772">
    <property type="component" value="Unassembled WGS sequence"/>
</dbReference>
<keyword evidence="3" id="KW-0862">Zinc</keyword>
<evidence type="ECO:0000256" key="5">
    <source>
        <dbReference type="ARBA" id="ARBA00023125"/>
    </source>
</evidence>